<dbReference type="InterPro" id="IPR001633">
    <property type="entry name" value="EAL_dom"/>
</dbReference>
<evidence type="ECO:0000313" key="4">
    <source>
        <dbReference type="EMBL" id="KAB7707421.1"/>
    </source>
</evidence>
<protein>
    <submittedName>
        <fullName evidence="4">EAL domain-containing protein</fullName>
    </submittedName>
</protein>
<name>A0A6I1FMC8_9BACI</name>
<dbReference type="SUPFAM" id="SSF141868">
    <property type="entry name" value="EAL domain-like"/>
    <property type="match status" value="1"/>
</dbReference>
<organism evidence="4 5">
    <name type="scientific">Bacillus aerolatus</name>
    <dbReference type="NCBI Taxonomy" id="2653354"/>
    <lineage>
        <taxon>Bacteria</taxon>
        <taxon>Bacillati</taxon>
        <taxon>Bacillota</taxon>
        <taxon>Bacilli</taxon>
        <taxon>Bacillales</taxon>
        <taxon>Bacillaceae</taxon>
        <taxon>Bacillus</taxon>
    </lineage>
</organism>
<sequence length="803" mass="91894">MLRNLRDLMSQKINKKAALLFVMAFIVVNYSFGLLVEGTEIYLISRISFQIIASAVSIWWIFLTFKKTKKAERQFWLFLCLGSLSYLTALCLWSYDEFTAKTHQTIYNLSGTFWICQNIFYLLGLLLLVYQLKSRLRTMRLILDILIIMSVAAAMSWRFILTPLLSQSASKLYVIKIIYPILDLGVLFGVLSLLTASHAIFNRKTKVLLIFGLLLLITADTIASYLTVLKVEIVGSNIDILWGSTLLLIGLSGLYHEEQPLPQHGEVYKHKKNHFLKIILPYSAVVAFFIVAGVDFYKSDTVFLSFFMVILLIIIRQIFTLFENEALFNKLSNINEHLEQTVKKRTEQLEETLHEVEHIAYQDMLTGLPNRRLFEKEFSDLLINKENQFAVMMIDIDRFKNINDNLGHSFGDLLLQEVGERLRDNRGSHCRAFRIGGDEFSVLIKYLSIEEAEKAAMNILAKLRKPYTLKDKDIHITPSIGIALYPSDGTDFDTLLTRADLAMYEVKKKGKNDFLFYDFSMKNLSGFELENSLHKAIEREEFVLYYQPQVSINTNEMVGAEALIRWNKAGEGLILPDRFIPLAEESGFIKWMGEWVLRAVCRQIVDWQKKGISPVKVAINISPMQFQQTDFVETVESILIETGADPKYLELEITESVAMENIEYVLCKLSSLKKIGFSISIDDFGTGYSSLKYLSQLQIDKLKIDRSFVASMEQNEKNAAIVRLTTLMAKELGMKVIAEGVENNTQAAYLKKVGCEEFQGYLFSPPLPKEQFEQLLVRVPVASYKGNRKMIETHGKVTLVSEE</sequence>
<evidence type="ECO:0000259" key="2">
    <source>
        <dbReference type="PROSITE" id="PS50883"/>
    </source>
</evidence>
<feature type="transmembrane region" description="Helical" evidence="1">
    <location>
        <begin position="141"/>
        <end position="161"/>
    </location>
</feature>
<dbReference type="EMBL" id="WEIO01000003">
    <property type="protein sequence ID" value="KAB7707421.1"/>
    <property type="molecule type" value="Genomic_DNA"/>
</dbReference>
<feature type="transmembrane region" description="Helical" evidence="1">
    <location>
        <begin position="75"/>
        <end position="95"/>
    </location>
</feature>
<dbReference type="PROSITE" id="PS50883">
    <property type="entry name" value="EAL"/>
    <property type="match status" value="1"/>
</dbReference>
<feature type="transmembrane region" description="Helical" evidence="1">
    <location>
        <begin position="303"/>
        <end position="322"/>
    </location>
</feature>
<dbReference type="CDD" id="cd01948">
    <property type="entry name" value="EAL"/>
    <property type="match status" value="1"/>
</dbReference>
<dbReference type="InterPro" id="IPR029787">
    <property type="entry name" value="Nucleotide_cyclase"/>
</dbReference>
<comment type="caution">
    <text evidence="4">The sequence shown here is derived from an EMBL/GenBank/DDBJ whole genome shotgun (WGS) entry which is preliminary data.</text>
</comment>
<accession>A0A6I1FMC8</accession>
<feature type="domain" description="GGDEF" evidence="3">
    <location>
        <begin position="387"/>
        <end position="519"/>
    </location>
</feature>
<dbReference type="InterPro" id="IPR043128">
    <property type="entry name" value="Rev_trsase/Diguanyl_cyclase"/>
</dbReference>
<feature type="transmembrane region" description="Helical" evidence="1">
    <location>
        <begin position="207"/>
        <end position="228"/>
    </location>
</feature>
<dbReference type="NCBIfam" id="TIGR00254">
    <property type="entry name" value="GGDEF"/>
    <property type="match status" value="1"/>
</dbReference>
<dbReference type="SMART" id="SM00052">
    <property type="entry name" value="EAL"/>
    <property type="match status" value="1"/>
</dbReference>
<dbReference type="FunFam" id="3.20.20.450:FF:000001">
    <property type="entry name" value="Cyclic di-GMP phosphodiesterase yahA"/>
    <property type="match status" value="1"/>
</dbReference>
<dbReference type="AlphaFoldDB" id="A0A6I1FMC8"/>
<feature type="transmembrane region" description="Helical" evidence="1">
    <location>
        <begin position="173"/>
        <end position="195"/>
    </location>
</feature>
<proteinExistence type="predicted"/>
<feature type="domain" description="EAL" evidence="2">
    <location>
        <begin position="526"/>
        <end position="780"/>
    </location>
</feature>
<keyword evidence="1" id="KW-0472">Membrane</keyword>
<dbReference type="PROSITE" id="PS50887">
    <property type="entry name" value="GGDEF"/>
    <property type="match status" value="1"/>
</dbReference>
<evidence type="ECO:0000259" key="3">
    <source>
        <dbReference type="PROSITE" id="PS50887"/>
    </source>
</evidence>
<reference evidence="4 5" key="1">
    <citation type="submission" date="2019-10" db="EMBL/GenBank/DDBJ databases">
        <title>Bacillus aerolatum sp. nov., isolated from bioaerosol of sport playgrounds.</title>
        <authorList>
            <person name="Chen P."/>
            <person name="Zhang G."/>
        </authorList>
    </citation>
    <scope>NUCLEOTIDE SEQUENCE [LARGE SCALE GENOMIC DNA]</scope>
    <source>
        <strain evidence="4 5">CX253</strain>
    </source>
</reference>
<dbReference type="Gene3D" id="3.20.20.450">
    <property type="entry name" value="EAL domain"/>
    <property type="match status" value="1"/>
</dbReference>
<keyword evidence="1" id="KW-0812">Transmembrane</keyword>
<dbReference type="CDD" id="cd01949">
    <property type="entry name" value="GGDEF"/>
    <property type="match status" value="1"/>
</dbReference>
<dbReference type="PANTHER" id="PTHR33121:SF70">
    <property type="entry name" value="SIGNALING PROTEIN YKOW"/>
    <property type="match status" value="1"/>
</dbReference>
<dbReference type="InterPro" id="IPR050706">
    <property type="entry name" value="Cyclic-di-GMP_PDE-like"/>
</dbReference>
<gene>
    <name evidence="4" type="ORF">F9802_06620</name>
</gene>
<feature type="transmembrane region" description="Helical" evidence="1">
    <location>
        <begin position="278"/>
        <end position="297"/>
    </location>
</feature>
<dbReference type="InterPro" id="IPR000160">
    <property type="entry name" value="GGDEF_dom"/>
</dbReference>
<evidence type="ECO:0000256" key="1">
    <source>
        <dbReference type="SAM" id="Phobius"/>
    </source>
</evidence>
<dbReference type="Pfam" id="PF00990">
    <property type="entry name" value="GGDEF"/>
    <property type="match status" value="1"/>
</dbReference>
<dbReference type="GO" id="GO:0071111">
    <property type="term" value="F:cyclic-guanylate-specific phosphodiesterase activity"/>
    <property type="evidence" value="ECO:0007669"/>
    <property type="project" value="InterPro"/>
</dbReference>
<dbReference type="Proteomes" id="UP000429595">
    <property type="component" value="Unassembled WGS sequence"/>
</dbReference>
<keyword evidence="5" id="KW-1185">Reference proteome</keyword>
<dbReference type="Pfam" id="PF00563">
    <property type="entry name" value="EAL"/>
    <property type="match status" value="1"/>
</dbReference>
<dbReference type="PANTHER" id="PTHR33121">
    <property type="entry name" value="CYCLIC DI-GMP PHOSPHODIESTERASE PDEF"/>
    <property type="match status" value="1"/>
</dbReference>
<feature type="transmembrane region" description="Helical" evidence="1">
    <location>
        <begin position="43"/>
        <end position="63"/>
    </location>
</feature>
<evidence type="ECO:0000313" key="5">
    <source>
        <dbReference type="Proteomes" id="UP000429595"/>
    </source>
</evidence>
<dbReference type="InterPro" id="IPR035919">
    <property type="entry name" value="EAL_sf"/>
</dbReference>
<keyword evidence="1" id="KW-1133">Transmembrane helix</keyword>
<feature type="transmembrane region" description="Helical" evidence="1">
    <location>
        <begin position="107"/>
        <end position="129"/>
    </location>
</feature>
<dbReference type="SUPFAM" id="SSF55073">
    <property type="entry name" value="Nucleotide cyclase"/>
    <property type="match status" value="1"/>
</dbReference>
<dbReference type="Gene3D" id="3.30.70.270">
    <property type="match status" value="1"/>
</dbReference>
<dbReference type="SMART" id="SM00267">
    <property type="entry name" value="GGDEF"/>
    <property type="match status" value="1"/>
</dbReference>